<feature type="signal peptide" evidence="3">
    <location>
        <begin position="1"/>
        <end position="24"/>
    </location>
</feature>
<protein>
    <submittedName>
        <fullName evidence="5">Ig-like domain-containing domain</fullName>
    </submittedName>
</protein>
<keyword evidence="6" id="KW-1185">Reference proteome</keyword>
<dbReference type="RefSeq" id="WP_377061266.1">
    <property type="nucleotide sequence ID" value="NZ_JBHSJJ010000001.1"/>
</dbReference>
<dbReference type="Proteomes" id="UP001595818">
    <property type="component" value="Unassembled WGS sequence"/>
</dbReference>
<gene>
    <name evidence="5" type="ORF">ACFPFU_02775</name>
</gene>
<keyword evidence="1 3" id="KW-0732">Signal</keyword>
<feature type="compositionally biased region" description="Basic and acidic residues" evidence="2">
    <location>
        <begin position="570"/>
        <end position="586"/>
    </location>
</feature>
<evidence type="ECO:0000313" key="6">
    <source>
        <dbReference type="Proteomes" id="UP001595818"/>
    </source>
</evidence>
<feature type="region of interest" description="Disordered" evidence="2">
    <location>
        <begin position="25"/>
        <end position="50"/>
    </location>
</feature>
<evidence type="ECO:0000259" key="4">
    <source>
        <dbReference type="Pfam" id="PF13205"/>
    </source>
</evidence>
<feature type="chain" id="PRO_5046556766" evidence="3">
    <location>
        <begin position="25"/>
        <end position="586"/>
    </location>
</feature>
<proteinExistence type="predicted"/>
<feature type="domain" description="SbsA Ig-like" evidence="4">
    <location>
        <begin position="33"/>
        <end position="133"/>
    </location>
</feature>
<organism evidence="5 6">
    <name type="scientific">Negadavirga shengliensis</name>
    <dbReference type="NCBI Taxonomy" id="1389218"/>
    <lineage>
        <taxon>Bacteria</taxon>
        <taxon>Pseudomonadati</taxon>
        <taxon>Bacteroidota</taxon>
        <taxon>Cytophagia</taxon>
        <taxon>Cytophagales</taxon>
        <taxon>Cyclobacteriaceae</taxon>
        <taxon>Negadavirga</taxon>
    </lineage>
</organism>
<dbReference type="Pfam" id="PF13205">
    <property type="entry name" value="Big_5"/>
    <property type="match status" value="1"/>
</dbReference>
<dbReference type="InterPro" id="IPR032812">
    <property type="entry name" value="SbsA_Ig"/>
</dbReference>
<evidence type="ECO:0000256" key="1">
    <source>
        <dbReference type="ARBA" id="ARBA00022729"/>
    </source>
</evidence>
<evidence type="ECO:0000256" key="3">
    <source>
        <dbReference type="SAM" id="SignalP"/>
    </source>
</evidence>
<comment type="caution">
    <text evidence="5">The sequence shown here is derived from an EMBL/GenBank/DDBJ whole genome shotgun (WGS) entry which is preliminary data.</text>
</comment>
<evidence type="ECO:0000256" key="2">
    <source>
        <dbReference type="SAM" id="MobiDB-lite"/>
    </source>
</evidence>
<accession>A0ABV9SW18</accession>
<name>A0ABV9SW18_9BACT</name>
<sequence length="586" mass="67436">MNKTSYLFISAIIFSILVSSCAKQSSPMGGPKDETPPKLLESDPKSESTNIKPSEINLVFSEFIKLDNPTKQIIITPKINGDEVEFLATRNRVNIKLNQELEESTTYVFNFQKSIQDITESNPTENLRLVFSTGNEIDSLRFSGRVDYIFPDRNKDFKDILIGLYNLEDTTDLFTDLPYYISQVDTAGRFLITNIKAGKYRAYAWHDDNNSLKAEFRNEAYGFLPDPVNIQQDVSDVHINLFRGDLSELKINRSGPSGNNFDVIISKPISDYEIIHPDKNEKLFSRLSDKNLRLYHTEMRDDSTQVQIILKDSVGFTVDTTLYAHFETSDRKKEELEITSNSGKSFLRNLKAELTFNKPLLKINYDSLFVKYDTAGIIPITEENLHLPDSAKRTKLLINITVPDTIKHETFTVFAADSTFQDVQNIWNKNKLEANYKKLKQESLADGITGTVDTEERPIIVQLLNKKEEILQEIYLQETNSFEFTFIEAGDYKLRAIIDRNKNKRWDPGNYEENRQPEPVYYFIDEETRKDEFLLRGGWTLNNIIIKPKRDSGIYMPSPEDDLPPIEEQAVEKNETPVDKAPKTDQ</sequence>
<dbReference type="PROSITE" id="PS51257">
    <property type="entry name" value="PROKAR_LIPOPROTEIN"/>
    <property type="match status" value="1"/>
</dbReference>
<feature type="compositionally biased region" description="Basic and acidic residues" evidence="2">
    <location>
        <begin position="31"/>
        <end position="46"/>
    </location>
</feature>
<reference evidence="6" key="1">
    <citation type="journal article" date="2019" name="Int. J. Syst. Evol. Microbiol.">
        <title>The Global Catalogue of Microorganisms (GCM) 10K type strain sequencing project: providing services to taxonomists for standard genome sequencing and annotation.</title>
        <authorList>
            <consortium name="The Broad Institute Genomics Platform"/>
            <consortium name="The Broad Institute Genome Sequencing Center for Infectious Disease"/>
            <person name="Wu L."/>
            <person name="Ma J."/>
        </authorList>
    </citation>
    <scope>NUCLEOTIDE SEQUENCE [LARGE SCALE GENOMIC DNA]</scope>
    <source>
        <strain evidence="6">CGMCC 4.7466</strain>
    </source>
</reference>
<feature type="region of interest" description="Disordered" evidence="2">
    <location>
        <begin position="550"/>
        <end position="586"/>
    </location>
</feature>
<dbReference type="EMBL" id="JBHSJJ010000001">
    <property type="protein sequence ID" value="MFC4870595.1"/>
    <property type="molecule type" value="Genomic_DNA"/>
</dbReference>
<evidence type="ECO:0000313" key="5">
    <source>
        <dbReference type="EMBL" id="MFC4870595.1"/>
    </source>
</evidence>